<dbReference type="GO" id="GO:0016757">
    <property type="term" value="F:glycosyltransferase activity"/>
    <property type="evidence" value="ECO:0007669"/>
    <property type="project" value="InterPro"/>
</dbReference>
<evidence type="ECO:0000259" key="1">
    <source>
        <dbReference type="Pfam" id="PF00534"/>
    </source>
</evidence>
<name>A0A516TNP4_9BACT</name>
<evidence type="ECO:0000313" key="3">
    <source>
        <dbReference type="Proteomes" id="UP000315925"/>
    </source>
</evidence>
<dbReference type="Gene3D" id="3.40.50.2000">
    <property type="entry name" value="Glycogen Phosphorylase B"/>
    <property type="match status" value="1"/>
</dbReference>
<evidence type="ECO:0000313" key="2">
    <source>
        <dbReference type="EMBL" id="QDQ42857.1"/>
    </source>
</evidence>
<keyword evidence="2" id="KW-0808">Transferase</keyword>
<accession>A0A516TNP4</accession>
<dbReference type="Pfam" id="PF00534">
    <property type="entry name" value="Glycos_transf_1"/>
    <property type="match status" value="1"/>
</dbReference>
<dbReference type="InterPro" id="IPR001296">
    <property type="entry name" value="Glyco_trans_1"/>
</dbReference>
<dbReference type="OrthoDB" id="9775208at2"/>
<sequence length="179" mass="20854">MILMAPFPTFFKGLSNSSVKNSFIAQRFSIEKIFVLTYKDNFIRFYPRSKNLEKQPSKKFKVLCVGPITLPKGHIDLLEAWKRLKFKDADLILLDSIDHLMKPILYQYKYSFINIEPCSWEKVYSYYHQASVFVLPSIENRFGYVIHESMVIVFPIIATTNTGASGILETRMNFLNSFN</sequence>
<organism evidence="2 3">
    <name type="scientific">Methylacidiphilum kamchatkense Kam1</name>
    <dbReference type="NCBI Taxonomy" id="1202785"/>
    <lineage>
        <taxon>Bacteria</taxon>
        <taxon>Pseudomonadati</taxon>
        <taxon>Verrucomicrobiota</taxon>
        <taxon>Methylacidiphilae</taxon>
        <taxon>Methylacidiphilales</taxon>
        <taxon>Methylacidiphilaceae</taxon>
        <taxon>Methylacidiphilum (ex Ratnadevi et al. 2023)</taxon>
    </lineage>
</organism>
<dbReference type="SUPFAM" id="SSF53756">
    <property type="entry name" value="UDP-Glycosyltransferase/glycogen phosphorylase"/>
    <property type="match status" value="1"/>
</dbReference>
<reference evidence="3" key="1">
    <citation type="submission" date="2019-03" db="EMBL/GenBank/DDBJ databases">
        <title>Complete genome of Methylacidiphilum kamchatkense Kam1.</title>
        <authorList>
            <person name="Kruse T."/>
            <person name="Murarilal Ratnadevi C."/>
            <person name="Erikstad H.-A."/>
            <person name="Birkeland N.-K."/>
        </authorList>
    </citation>
    <scope>NUCLEOTIDE SEQUENCE [LARGE SCALE GENOMIC DNA]</scope>
    <source>
        <strain evidence="3">kam1</strain>
    </source>
</reference>
<feature type="domain" description="Glycosyl transferase family 1" evidence="1">
    <location>
        <begin position="53"/>
        <end position="168"/>
    </location>
</feature>
<dbReference type="KEGG" id="mkc:kam1_1642"/>
<dbReference type="Proteomes" id="UP000315925">
    <property type="component" value="Chromosome"/>
</dbReference>
<protein>
    <submittedName>
        <fullName evidence="2">Glycosyl transferase family 1</fullName>
    </submittedName>
</protein>
<proteinExistence type="predicted"/>
<dbReference type="AlphaFoldDB" id="A0A516TNP4"/>
<dbReference type="EMBL" id="CP037899">
    <property type="protein sequence ID" value="QDQ42857.1"/>
    <property type="molecule type" value="Genomic_DNA"/>
</dbReference>
<gene>
    <name evidence="2" type="ORF">kam1_1642</name>
</gene>